<accession>A0A837IAM1</accession>
<comment type="caution">
    <text evidence="1">The sequence shown here is derived from an EMBL/GenBank/DDBJ whole genome shotgun (WGS) entry which is preliminary data.</text>
</comment>
<protein>
    <submittedName>
        <fullName evidence="1">Uncharacterized protein</fullName>
    </submittedName>
</protein>
<dbReference type="EMBL" id="LCHP01000001">
    <property type="protein sequence ID" value="KKT37194.1"/>
    <property type="molecule type" value="Genomic_DNA"/>
</dbReference>
<evidence type="ECO:0000313" key="2">
    <source>
        <dbReference type="Proteomes" id="UP000033815"/>
    </source>
</evidence>
<proteinExistence type="predicted"/>
<reference evidence="1 2" key="1">
    <citation type="journal article" date="2015" name="Nature">
        <title>rRNA introns, odd ribosomes, and small enigmatic genomes across a large radiation of phyla.</title>
        <authorList>
            <person name="Brown C.T."/>
            <person name="Hug L.A."/>
            <person name="Thomas B.C."/>
            <person name="Sharon I."/>
            <person name="Castelle C.J."/>
            <person name="Singh A."/>
            <person name="Wilkins M.J."/>
            <person name="Williams K.H."/>
            <person name="Banfield J.F."/>
        </authorList>
    </citation>
    <scope>NUCLEOTIDE SEQUENCE [LARGE SCALE GENOMIC DNA]</scope>
</reference>
<evidence type="ECO:0000313" key="1">
    <source>
        <dbReference type="EMBL" id="KKT37194.1"/>
    </source>
</evidence>
<sequence>MIGILFIYMKNSFEMSPEQIKADEAAIAAVRERNLAKQAEGKKPAEESFDWNEGGRVMDTSTAKVLAKDRTEHEQSAIKSILEKIKRGF</sequence>
<organism evidence="1 2">
    <name type="scientific">Candidatus Nomurabacteria bacterium GW2011_GWB1_44_12</name>
    <dbReference type="NCBI Taxonomy" id="1618748"/>
    <lineage>
        <taxon>Bacteria</taxon>
        <taxon>Candidatus Nomuraibacteriota</taxon>
    </lineage>
</organism>
<gene>
    <name evidence="1" type="ORF">UW25_C0001G0002</name>
</gene>
<name>A0A837IAM1_9BACT</name>
<dbReference type="Proteomes" id="UP000033815">
    <property type="component" value="Unassembled WGS sequence"/>
</dbReference>
<dbReference type="AlphaFoldDB" id="A0A837IAM1"/>